<evidence type="ECO:0000313" key="2">
    <source>
        <dbReference type="WBParaSite" id="nRc.2.0.1.t24921-RA"/>
    </source>
</evidence>
<keyword evidence="1" id="KW-1185">Reference proteome</keyword>
<reference evidence="2" key="1">
    <citation type="submission" date="2022-11" db="UniProtKB">
        <authorList>
            <consortium name="WormBaseParasite"/>
        </authorList>
    </citation>
    <scope>IDENTIFICATION</scope>
</reference>
<dbReference type="WBParaSite" id="nRc.2.0.1.t24921-RA">
    <property type="protein sequence ID" value="nRc.2.0.1.t24921-RA"/>
    <property type="gene ID" value="nRc.2.0.1.g24921"/>
</dbReference>
<dbReference type="AlphaFoldDB" id="A0A915JEL6"/>
<sequence length="193" mass="22044">ELIGADKVEVTEEGFYKKYVPKTDFELAVRKAERRAEKLKSGVEDSYNSASVTWFNEAGGPSRKVDKFKISYVDSDQKTSGFVKLRPGYTMRGRNDVNVKYLVIYGVIEVTRDGEVSVKSPQSGYFIIDGIVPNSANFTPGCRRSRRRRVEAMPGGAKLIYKFTENGQRSEYTIINLDKRPHNEAYFHFMHCF</sequence>
<name>A0A915JEL6_ROMCU</name>
<protein>
    <submittedName>
        <fullName evidence="2">Uncharacterized protein</fullName>
    </submittedName>
</protein>
<organism evidence="1 2">
    <name type="scientific">Romanomermis culicivorax</name>
    <name type="common">Nematode worm</name>
    <dbReference type="NCBI Taxonomy" id="13658"/>
    <lineage>
        <taxon>Eukaryota</taxon>
        <taxon>Metazoa</taxon>
        <taxon>Ecdysozoa</taxon>
        <taxon>Nematoda</taxon>
        <taxon>Enoplea</taxon>
        <taxon>Dorylaimia</taxon>
        <taxon>Mermithida</taxon>
        <taxon>Mermithoidea</taxon>
        <taxon>Mermithidae</taxon>
        <taxon>Romanomermis</taxon>
    </lineage>
</organism>
<evidence type="ECO:0000313" key="1">
    <source>
        <dbReference type="Proteomes" id="UP000887565"/>
    </source>
</evidence>
<dbReference type="Proteomes" id="UP000887565">
    <property type="component" value="Unplaced"/>
</dbReference>
<accession>A0A915JEL6</accession>
<proteinExistence type="predicted"/>